<proteinExistence type="predicted"/>
<dbReference type="GO" id="GO:0005634">
    <property type="term" value="C:nucleus"/>
    <property type="evidence" value="ECO:0007669"/>
    <property type="project" value="TreeGrafter"/>
</dbReference>
<organism evidence="3 4">
    <name type="scientific">Penicillium oxalicum (strain 114-2 / CGMCC 5302)</name>
    <name type="common">Penicillium decumbens</name>
    <dbReference type="NCBI Taxonomy" id="933388"/>
    <lineage>
        <taxon>Eukaryota</taxon>
        <taxon>Fungi</taxon>
        <taxon>Dikarya</taxon>
        <taxon>Ascomycota</taxon>
        <taxon>Pezizomycotina</taxon>
        <taxon>Eurotiomycetes</taxon>
        <taxon>Eurotiomycetidae</taxon>
        <taxon>Eurotiales</taxon>
        <taxon>Aspergillaceae</taxon>
        <taxon>Penicillium</taxon>
    </lineage>
</organism>
<dbReference type="InterPro" id="IPR001623">
    <property type="entry name" value="DnaJ_domain"/>
</dbReference>
<dbReference type="AlphaFoldDB" id="S7ZSP4"/>
<dbReference type="CDD" id="cd06257">
    <property type="entry name" value="DnaJ"/>
    <property type="match status" value="1"/>
</dbReference>
<dbReference type="HOGENOM" id="CLU_055868_0_1_1"/>
<evidence type="ECO:0000256" key="1">
    <source>
        <dbReference type="SAM" id="MobiDB-lite"/>
    </source>
</evidence>
<dbReference type="PROSITE" id="PS50076">
    <property type="entry name" value="DNAJ_2"/>
    <property type="match status" value="1"/>
</dbReference>
<feature type="compositionally biased region" description="Basic and acidic residues" evidence="1">
    <location>
        <begin position="199"/>
        <end position="216"/>
    </location>
</feature>
<dbReference type="GO" id="GO:0005737">
    <property type="term" value="C:cytoplasm"/>
    <property type="evidence" value="ECO:0007669"/>
    <property type="project" value="TreeGrafter"/>
</dbReference>
<evidence type="ECO:0000313" key="4">
    <source>
        <dbReference type="Proteomes" id="UP000019376"/>
    </source>
</evidence>
<dbReference type="InterPro" id="IPR036869">
    <property type="entry name" value="J_dom_sf"/>
</dbReference>
<keyword evidence="4" id="KW-1185">Reference proteome</keyword>
<dbReference type="OrthoDB" id="110024at2759"/>
<dbReference type="InterPro" id="IPR052594">
    <property type="entry name" value="J_domain-containing_protein"/>
</dbReference>
<dbReference type="Pfam" id="PF23302">
    <property type="entry name" value="HTH_DNAJC9"/>
    <property type="match status" value="1"/>
</dbReference>
<feature type="region of interest" description="Disordered" evidence="1">
    <location>
        <begin position="179"/>
        <end position="307"/>
    </location>
</feature>
<name>S7ZSP4_PENO1</name>
<dbReference type="eggNOG" id="KOG0719">
    <property type="taxonomic scope" value="Eukaryota"/>
</dbReference>
<dbReference type="PRINTS" id="PR00625">
    <property type="entry name" value="JDOMAIN"/>
</dbReference>
<gene>
    <name evidence="3" type="ORF">PDE_08692</name>
</gene>
<protein>
    <recommendedName>
        <fullName evidence="2">J domain-containing protein</fullName>
    </recommendedName>
</protein>
<dbReference type="Pfam" id="PF00226">
    <property type="entry name" value="DnaJ"/>
    <property type="match status" value="1"/>
</dbReference>
<dbReference type="GO" id="GO:0031072">
    <property type="term" value="F:heat shock protein binding"/>
    <property type="evidence" value="ECO:0007669"/>
    <property type="project" value="TreeGrafter"/>
</dbReference>
<feature type="compositionally biased region" description="Basic and acidic residues" evidence="1">
    <location>
        <begin position="298"/>
        <end position="307"/>
    </location>
</feature>
<feature type="domain" description="J" evidence="2">
    <location>
        <begin position="20"/>
        <end position="87"/>
    </location>
</feature>
<dbReference type="PhylomeDB" id="S7ZSP4"/>
<dbReference type="PANTHER" id="PTHR44144:SF1">
    <property type="entry name" value="DNAJ HOMOLOG SUBFAMILY C MEMBER 9"/>
    <property type="match status" value="1"/>
</dbReference>
<accession>S7ZSP4</accession>
<feature type="compositionally biased region" description="Low complexity" evidence="1">
    <location>
        <begin position="222"/>
        <end position="233"/>
    </location>
</feature>
<dbReference type="FunFam" id="1.10.287.110:FF:000110">
    <property type="entry name" value="DnaJ domain protein (AFU_orthologue AFUA_2G13210)"/>
    <property type="match status" value="1"/>
</dbReference>
<reference evidence="3 4" key="1">
    <citation type="journal article" date="2013" name="PLoS ONE">
        <title>Genomic and secretomic analyses reveal unique features of the lignocellulolytic enzyme system of Penicillium decumbens.</title>
        <authorList>
            <person name="Liu G."/>
            <person name="Zhang L."/>
            <person name="Wei X."/>
            <person name="Zou G."/>
            <person name="Qin Y."/>
            <person name="Ma L."/>
            <person name="Li J."/>
            <person name="Zheng H."/>
            <person name="Wang S."/>
            <person name="Wang C."/>
            <person name="Xun L."/>
            <person name="Zhao G.-P."/>
            <person name="Zhou Z."/>
            <person name="Qu Y."/>
        </authorList>
    </citation>
    <scope>NUCLEOTIDE SEQUENCE [LARGE SCALE GENOMIC DNA]</scope>
    <source>
        <strain evidence="4">114-2 / CGMCC 5302</strain>
    </source>
</reference>
<dbReference type="InterPro" id="IPR056453">
    <property type="entry name" value="HTH_DNAJC9"/>
</dbReference>
<dbReference type="Gene3D" id="1.10.287.110">
    <property type="entry name" value="DnaJ domain"/>
    <property type="match status" value="1"/>
</dbReference>
<dbReference type="SUPFAM" id="SSF46565">
    <property type="entry name" value="Chaperone J-domain"/>
    <property type="match status" value="1"/>
</dbReference>
<dbReference type="PANTHER" id="PTHR44144">
    <property type="entry name" value="DNAJ HOMOLOG SUBFAMILY C MEMBER 9"/>
    <property type="match status" value="1"/>
</dbReference>
<dbReference type="SMART" id="SM00271">
    <property type="entry name" value="DnaJ"/>
    <property type="match status" value="1"/>
</dbReference>
<sequence>MAKGSKKEALDEQLPSVEEDLYKLLGVESDATSEAIKTAYRKNALKHHPDKVSEEHREEANKRFQQIALAYGVLSDERRRKLYDRTGNTEEILGEDEDFDWLDFYREQLSAMLDTRALDDFQKKYKGSDEEKTDILTAYEQGEGNMDHIYDSVMLSNVLEDDARFRSIIDQAISEGQVENYPTYSEEPESKHQRRVRRAQKEAKEAEKHARDTENAKKKRAASASKSKATAKGKGADDENDLLAMITKRQQHRGQSFLAHLEEKYAQPSKGSKRTVMDEPPEEAFASVGARKKSKSAKSQEKKSSKA</sequence>
<dbReference type="EMBL" id="KB644415">
    <property type="protein sequence ID" value="EPS33730.1"/>
    <property type="molecule type" value="Genomic_DNA"/>
</dbReference>
<evidence type="ECO:0000313" key="3">
    <source>
        <dbReference type="EMBL" id="EPS33730.1"/>
    </source>
</evidence>
<evidence type="ECO:0000259" key="2">
    <source>
        <dbReference type="PROSITE" id="PS50076"/>
    </source>
</evidence>
<dbReference type="Proteomes" id="UP000019376">
    <property type="component" value="Unassembled WGS sequence"/>
</dbReference>